<dbReference type="EMBL" id="SRLO01000497">
    <property type="protein sequence ID" value="TNN54044.1"/>
    <property type="molecule type" value="Genomic_DNA"/>
</dbReference>
<evidence type="ECO:0000313" key="3">
    <source>
        <dbReference type="Proteomes" id="UP000314294"/>
    </source>
</evidence>
<keyword evidence="1" id="KW-0732">Signal</keyword>
<evidence type="ECO:0000313" key="2">
    <source>
        <dbReference type="EMBL" id="TNN54044.1"/>
    </source>
</evidence>
<sequence>MEAQWFLALLASASFLAVIRSSELHPSRIAGVKGAMTHYSGLSSHDLPATSPMEMPRGLSISALVCHQSHQQGGNPRCSADENDCGDPWGGKVVLAMQFGGKRGCGLSLHARLI</sequence>
<reference evidence="2 3" key="1">
    <citation type="submission" date="2019-03" db="EMBL/GenBank/DDBJ databases">
        <title>First draft genome of Liparis tanakae, snailfish: a comprehensive survey of snailfish specific genes.</title>
        <authorList>
            <person name="Kim W."/>
            <person name="Song I."/>
            <person name="Jeong J.-H."/>
            <person name="Kim D."/>
            <person name="Kim S."/>
            <person name="Ryu S."/>
            <person name="Song J.Y."/>
            <person name="Lee S.K."/>
        </authorList>
    </citation>
    <scope>NUCLEOTIDE SEQUENCE [LARGE SCALE GENOMIC DNA]</scope>
    <source>
        <tissue evidence="2">Muscle</tissue>
    </source>
</reference>
<keyword evidence="3" id="KW-1185">Reference proteome</keyword>
<name>A0A4Z2GMN0_9TELE</name>
<evidence type="ECO:0000256" key="1">
    <source>
        <dbReference type="SAM" id="SignalP"/>
    </source>
</evidence>
<protein>
    <submittedName>
        <fullName evidence="2">Uncharacterized protein</fullName>
    </submittedName>
</protein>
<comment type="caution">
    <text evidence="2">The sequence shown here is derived from an EMBL/GenBank/DDBJ whole genome shotgun (WGS) entry which is preliminary data.</text>
</comment>
<dbReference type="Proteomes" id="UP000314294">
    <property type="component" value="Unassembled WGS sequence"/>
</dbReference>
<proteinExistence type="predicted"/>
<feature type="signal peptide" evidence="1">
    <location>
        <begin position="1"/>
        <end position="21"/>
    </location>
</feature>
<organism evidence="2 3">
    <name type="scientific">Liparis tanakae</name>
    <name type="common">Tanaka's snailfish</name>
    <dbReference type="NCBI Taxonomy" id="230148"/>
    <lineage>
        <taxon>Eukaryota</taxon>
        <taxon>Metazoa</taxon>
        <taxon>Chordata</taxon>
        <taxon>Craniata</taxon>
        <taxon>Vertebrata</taxon>
        <taxon>Euteleostomi</taxon>
        <taxon>Actinopterygii</taxon>
        <taxon>Neopterygii</taxon>
        <taxon>Teleostei</taxon>
        <taxon>Neoteleostei</taxon>
        <taxon>Acanthomorphata</taxon>
        <taxon>Eupercaria</taxon>
        <taxon>Perciformes</taxon>
        <taxon>Cottioidei</taxon>
        <taxon>Cottales</taxon>
        <taxon>Liparidae</taxon>
        <taxon>Liparis</taxon>
    </lineage>
</organism>
<dbReference type="AlphaFoldDB" id="A0A4Z2GMN0"/>
<feature type="chain" id="PRO_5021222596" evidence="1">
    <location>
        <begin position="22"/>
        <end position="114"/>
    </location>
</feature>
<gene>
    <name evidence="2" type="ORF">EYF80_035735</name>
</gene>
<accession>A0A4Z2GMN0</accession>